<gene>
    <name evidence="6" type="ORF">MPOR_42550</name>
</gene>
<dbReference type="GO" id="GO:0006631">
    <property type="term" value="P:fatty acid metabolic process"/>
    <property type="evidence" value="ECO:0007669"/>
    <property type="project" value="TreeGrafter"/>
</dbReference>
<comment type="similarity">
    <text evidence="1">Belongs to the ATP-dependent AMP-binding enzyme family.</text>
</comment>
<dbReference type="Pfam" id="PF13193">
    <property type="entry name" value="AMP-binding_C"/>
    <property type="match status" value="1"/>
</dbReference>
<organism evidence="6 7">
    <name type="scientific">Mycolicibacterium poriferae</name>
    <dbReference type="NCBI Taxonomy" id="39694"/>
    <lineage>
        <taxon>Bacteria</taxon>
        <taxon>Bacillati</taxon>
        <taxon>Actinomycetota</taxon>
        <taxon>Actinomycetes</taxon>
        <taxon>Mycobacteriales</taxon>
        <taxon>Mycobacteriaceae</taxon>
        <taxon>Mycolicibacterium</taxon>
    </lineage>
</organism>
<name>A0A6N4VFK0_9MYCO</name>
<dbReference type="SUPFAM" id="SSF56801">
    <property type="entry name" value="Acetyl-CoA synthetase-like"/>
    <property type="match status" value="1"/>
</dbReference>
<evidence type="ECO:0000313" key="7">
    <source>
        <dbReference type="Proteomes" id="UP000466785"/>
    </source>
</evidence>
<keyword evidence="2 6" id="KW-0436">Ligase</keyword>
<feature type="domain" description="AMP-dependent synthetase/ligase" evidence="4">
    <location>
        <begin position="38"/>
        <end position="378"/>
    </location>
</feature>
<dbReference type="InterPro" id="IPR045851">
    <property type="entry name" value="AMP-bd_C_sf"/>
</dbReference>
<dbReference type="PANTHER" id="PTHR43201">
    <property type="entry name" value="ACYL-COA SYNTHETASE"/>
    <property type="match status" value="1"/>
</dbReference>
<dbReference type="KEGG" id="mpof:MPOR_42550"/>
<feature type="compositionally biased region" description="Basic and acidic residues" evidence="3">
    <location>
        <begin position="342"/>
        <end position="356"/>
    </location>
</feature>
<dbReference type="GO" id="GO:0031956">
    <property type="term" value="F:medium-chain fatty acid-CoA ligase activity"/>
    <property type="evidence" value="ECO:0007669"/>
    <property type="project" value="TreeGrafter"/>
</dbReference>
<dbReference type="Pfam" id="PF00501">
    <property type="entry name" value="AMP-binding"/>
    <property type="match status" value="1"/>
</dbReference>
<evidence type="ECO:0000256" key="3">
    <source>
        <dbReference type="SAM" id="MobiDB-lite"/>
    </source>
</evidence>
<evidence type="ECO:0000256" key="2">
    <source>
        <dbReference type="ARBA" id="ARBA00022598"/>
    </source>
</evidence>
<dbReference type="EMBL" id="AP022570">
    <property type="protein sequence ID" value="BBX53229.1"/>
    <property type="molecule type" value="Genomic_DNA"/>
</dbReference>
<evidence type="ECO:0000259" key="5">
    <source>
        <dbReference type="Pfam" id="PF13193"/>
    </source>
</evidence>
<dbReference type="Gene3D" id="3.30.300.30">
    <property type="match status" value="1"/>
</dbReference>
<dbReference type="InterPro" id="IPR000873">
    <property type="entry name" value="AMP-dep_synth/lig_dom"/>
</dbReference>
<proteinExistence type="inferred from homology"/>
<dbReference type="InterPro" id="IPR042099">
    <property type="entry name" value="ANL_N_sf"/>
</dbReference>
<feature type="region of interest" description="Disordered" evidence="3">
    <location>
        <begin position="332"/>
        <end position="356"/>
    </location>
</feature>
<evidence type="ECO:0000313" key="6">
    <source>
        <dbReference type="EMBL" id="BBX53229.1"/>
    </source>
</evidence>
<feature type="domain" description="AMP-binding enzyme C-terminal" evidence="5">
    <location>
        <begin position="429"/>
        <end position="506"/>
    </location>
</feature>
<sequence>MRIIPPELVERYEREGWWTRETLGDLVANGLRDNPQAEFCVHSAVRPYSGTFADMERDARRLAAGLRSRGIGPGDVVALQLPNWREAALTFWASALLGAVIVPIVHFYGRKELSHILATAAPRVFITTAQFGRMRYQQDLCADIPLVGMVGAADELSGHEQHFDDLLADEPMDGTMATDPAAPALIAFTSGTTRDPKGVIHSHQTLSCETRQLLANYPPGRGRQLTATPVGHFIGMIGALLIPVLEGAPVDLCDVWDPGKVLELIEQDGLSIGGGPPFFVTSLLDHPDCRPEHLKHFTTVGLGGSSVPAAVTQRLNDLGMFVFRAYGSTEHPSITGSGPTAPEDKRLFTDGDPRPGVEIRLGPDGEIFSRGPDLCLGYTDDDLTAQSFDEDGWYRTGDIGVLDEEGYLTITDRKADVIIRGGENISALEVEEVLLSMPAVAEAVVVAAPDARLGEHAAAVLRIRDGAVMPTLEQVRAHFEAEGVARQAWPERLLETDDFPRTASGKVQKFRVRQLVREAQADGRGVIATAPTVRI</sequence>
<evidence type="ECO:0000259" key="4">
    <source>
        <dbReference type="Pfam" id="PF00501"/>
    </source>
</evidence>
<dbReference type="RefSeq" id="WP_163677309.1">
    <property type="nucleotide sequence ID" value="NZ_AP022570.1"/>
</dbReference>
<reference evidence="6 7" key="1">
    <citation type="journal article" date="2019" name="Emerg. Microbes Infect.">
        <title>Comprehensive subspecies identification of 175 nontuberculous mycobacteria species based on 7547 genomic profiles.</title>
        <authorList>
            <person name="Matsumoto Y."/>
            <person name="Kinjo T."/>
            <person name="Motooka D."/>
            <person name="Nabeya D."/>
            <person name="Jung N."/>
            <person name="Uechi K."/>
            <person name="Horii T."/>
            <person name="Iida T."/>
            <person name="Fujita J."/>
            <person name="Nakamura S."/>
        </authorList>
    </citation>
    <scope>NUCLEOTIDE SEQUENCE [LARGE SCALE GENOMIC DNA]</scope>
    <source>
        <strain evidence="6 7">JCM 12603</strain>
    </source>
</reference>
<dbReference type="Proteomes" id="UP000466785">
    <property type="component" value="Chromosome"/>
</dbReference>
<dbReference type="Gene3D" id="3.40.50.12780">
    <property type="entry name" value="N-terminal domain of ligase-like"/>
    <property type="match status" value="1"/>
</dbReference>
<dbReference type="AlphaFoldDB" id="A0A6N4VFK0"/>
<keyword evidence="7" id="KW-1185">Reference proteome</keyword>
<accession>A0A6N4VFK0</accession>
<protein>
    <submittedName>
        <fullName evidence="6">Long-chain-fatty-acid--CoA ligase</fullName>
    </submittedName>
</protein>
<evidence type="ECO:0000256" key="1">
    <source>
        <dbReference type="ARBA" id="ARBA00006432"/>
    </source>
</evidence>
<dbReference type="PANTHER" id="PTHR43201:SF5">
    <property type="entry name" value="MEDIUM-CHAIN ACYL-COA LIGASE ACSF2, MITOCHONDRIAL"/>
    <property type="match status" value="1"/>
</dbReference>
<dbReference type="InterPro" id="IPR025110">
    <property type="entry name" value="AMP-bd_C"/>
</dbReference>